<keyword evidence="3" id="KW-0804">Transcription</keyword>
<dbReference type="Proteomes" id="UP000260644">
    <property type="component" value="Unassembled WGS sequence"/>
</dbReference>
<keyword evidence="6" id="KW-1185">Reference proteome</keyword>
<evidence type="ECO:0000256" key="1">
    <source>
        <dbReference type="ARBA" id="ARBA00023015"/>
    </source>
</evidence>
<sequence length="308" mass="36171">MKPSTLIHWKSQIELAIAITHDDPYGSLNLKKVAALLNEAEDNFGHKFSLFQGESFTTYNRRRRVEAAAGELRHSGYTITDIADRWGYTKASFTRAFRDLYNETPSSFRDKKYIWNEEHTLYRTQIITSPHQHYLNSMIFNPDNTIDIQLPHSVLYYNILPGEGDPIKELMHYYKMYQQQHQGIKDTLMLDGTKVILGTLDVVPVTPYHKMKMYIGIMVPKLYLYDATHIQIQRSFQDHFRLHTKHMTGGHFKKMKVPMSYSQAGLPMYQFINNSCREGIFKMSSNHFFMSAFTENSCEVYIPWLKYY</sequence>
<dbReference type="PANTHER" id="PTHR43280">
    <property type="entry name" value="ARAC-FAMILY TRANSCRIPTIONAL REGULATOR"/>
    <property type="match status" value="1"/>
</dbReference>
<keyword evidence="2" id="KW-0238">DNA-binding</keyword>
<dbReference type="InterPro" id="IPR009057">
    <property type="entry name" value="Homeodomain-like_sf"/>
</dbReference>
<dbReference type="AlphaFoldDB" id="A0A3E1Y715"/>
<dbReference type="SUPFAM" id="SSF46689">
    <property type="entry name" value="Homeodomain-like"/>
    <property type="match status" value="1"/>
</dbReference>
<comment type="caution">
    <text evidence="5">The sequence shown here is derived from an EMBL/GenBank/DDBJ whole genome shotgun (WGS) entry which is preliminary data.</text>
</comment>
<dbReference type="GO" id="GO:0003700">
    <property type="term" value="F:DNA-binding transcription factor activity"/>
    <property type="evidence" value="ECO:0007669"/>
    <property type="project" value="InterPro"/>
</dbReference>
<evidence type="ECO:0000313" key="5">
    <source>
        <dbReference type="EMBL" id="RFS20720.1"/>
    </source>
</evidence>
<protein>
    <submittedName>
        <fullName evidence="5">AraC family transcriptional regulator</fullName>
    </submittedName>
</protein>
<dbReference type="Pfam" id="PF12833">
    <property type="entry name" value="HTH_18"/>
    <property type="match status" value="1"/>
</dbReference>
<name>A0A3E1Y715_9BACT</name>
<evidence type="ECO:0000259" key="4">
    <source>
        <dbReference type="PROSITE" id="PS01124"/>
    </source>
</evidence>
<dbReference type="GO" id="GO:0043565">
    <property type="term" value="F:sequence-specific DNA binding"/>
    <property type="evidence" value="ECO:0007669"/>
    <property type="project" value="InterPro"/>
</dbReference>
<dbReference type="SMART" id="SM00342">
    <property type="entry name" value="HTH_ARAC"/>
    <property type="match status" value="1"/>
</dbReference>
<dbReference type="EMBL" id="QPMM01000010">
    <property type="protein sequence ID" value="RFS20720.1"/>
    <property type="molecule type" value="Genomic_DNA"/>
</dbReference>
<dbReference type="PROSITE" id="PS01124">
    <property type="entry name" value="HTH_ARAC_FAMILY_2"/>
    <property type="match status" value="1"/>
</dbReference>
<accession>A0A3E1Y715</accession>
<reference evidence="5 6" key="1">
    <citation type="submission" date="2018-07" db="EMBL/GenBank/DDBJ databases">
        <title>Chitinophaga K2CV101002-2 sp. nov., isolated from a monsoon evergreen broad-leaved forest soil.</title>
        <authorList>
            <person name="Lv Y."/>
        </authorList>
    </citation>
    <scope>NUCLEOTIDE SEQUENCE [LARGE SCALE GENOMIC DNA]</scope>
    <source>
        <strain evidence="5 6">GDMCC 1.1288</strain>
    </source>
</reference>
<dbReference type="RefSeq" id="WP_116977438.1">
    <property type="nucleotide sequence ID" value="NZ_QPMM01000010.1"/>
</dbReference>
<dbReference type="PANTHER" id="PTHR43280:SF2">
    <property type="entry name" value="HTH-TYPE TRANSCRIPTIONAL REGULATOR EXSA"/>
    <property type="match status" value="1"/>
</dbReference>
<dbReference type="InterPro" id="IPR018062">
    <property type="entry name" value="HTH_AraC-typ_CS"/>
</dbReference>
<proteinExistence type="predicted"/>
<dbReference type="Gene3D" id="1.10.10.60">
    <property type="entry name" value="Homeodomain-like"/>
    <property type="match status" value="1"/>
</dbReference>
<evidence type="ECO:0000256" key="3">
    <source>
        <dbReference type="ARBA" id="ARBA00023163"/>
    </source>
</evidence>
<evidence type="ECO:0000256" key="2">
    <source>
        <dbReference type="ARBA" id="ARBA00023125"/>
    </source>
</evidence>
<evidence type="ECO:0000313" key="6">
    <source>
        <dbReference type="Proteomes" id="UP000260644"/>
    </source>
</evidence>
<dbReference type="PROSITE" id="PS00041">
    <property type="entry name" value="HTH_ARAC_FAMILY_1"/>
    <property type="match status" value="1"/>
</dbReference>
<dbReference type="InterPro" id="IPR018060">
    <property type="entry name" value="HTH_AraC"/>
</dbReference>
<gene>
    <name evidence="5" type="ORF">DVR12_19370</name>
</gene>
<dbReference type="OrthoDB" id="9816011at2"/>
<feature type="domain" description="HTH araC/xylS-type" evidence="4">
    <location>
        <begin position="14"/>
        <end position="111"/>
    </location>
</feature>
<organism evidence="5 6">
    <name type="scientific">Chitinophaga silvatica</name>
    <dbReference type="NCBI Taxonomy" id="2282649"/>
    <lineage>
        <taxon>Bacteria</taxon>
        <taxon>Pseudomonadati</taxon>
        <taxon>Bacteroidota</taxon>
        <taxon>Chitinophagia</taxon>
        <taxon>Chitinophagales</taxon>
        <taxon>Chitinophagaceae</taxon>
        <taxon>Chitinophaga</taxon>
    </lineage>
</organism>
<keyword evidence="1" id="KW-0805">Transcription regulation</keyword>